<accession>A0A0L0DG93</accession>
<organism evidence="1 2">
    <name type="scientific">Thecamonas trahens ATCC 50062</name>
    <dbReference type="NCBI Taxonomy" id="461836"/>
    <lineage>
        <taxon>Eukaryota</taxon>
        <taxon>Apusozoa</taxon>
        <taxon>Apusomonadida</taxon>
        <taxon>Apusomonadidae</taxon>
        <taxon>Thecamonas</taxon>
    </lineage>
</organism>
<dbReference type="GeneID" id="25566296"/>
<gene>
    <name evidence="1" type="ORF">AMSG_07364</name>
</gene>
<dbReference type="InterPro" id="IPR055325">
    <property type="entry name" value="CF161"/>
</dbReference>
<dbReference type="STRING" id="461836.A0A0L0DG93"/>
<dbReference type="AlphaFoldDB" id="A0A0L0DG93"/>
<proteinExistence type="predicted"/>
<dbReference type="OMA" id="IIHCKTN"/>
<dbReference type="PANTHER" id="PTHR24274:SF1">
    <property type="entry name" value="CILIA- AND FLAGELLA-ASSOCIATED PROTEIN 161"/>
    <property type="match status" value="1"/>
</dbReference>
<dbReference type="EMBL" id="GL349466">
    <property type="protein sequence ID" value="KNC51349.1"/>
    <property type="molecule type" value="Genomic_DNA"/>
</dbReference>
<evidence type="ECO:0000313" key="2">
    <source>
        <dbReference type="Proteomes" id="UP000054408"/>
    </source>
</evidence>
<protein>
    <submittedName>
        <fullName evidence="1">Uncharacterized protein</fullName>
    </submittedName>
</protein>
<dbReference type="RefSeq" id="XP_013756269.1">
    <property type="nucleotide sequence ID" value="XM_013900815.1"/>
</dbReference>
<dbReference type="Proteomes" id="UP000054408">
    <property type="component" value="Unassembled WGS sequence"/>
</dbReference>
<dbReference type="Gene3D" id="2.80.10.50">
    <property type="match status" value="1"/>
</dbReference>
<dbReference type="PANTHER" id="PTHR24274">
    <property type="entry name" value="CILIA- AND FLAGELLA-ASSOCIATED PROTEIN 161"/>
    <property type="match status" value="1"/>
</dbReference>
<dbReference type="eggNOG" id="ENOG502QRDA">
    <property type="taxonomic scope" value="Eukaryota"/>
</dbReference>
<sequence length="269" mass="28780">MAANTYSSRVLIGNWSEDLELEKLRLREFLDKKEAGTLRLTQSLAALTPAGVSASTQGAVAWGAYLALYAEHSGALASLDVNGALALAKAHNEGDAAVAAVEVACGTVAHEGPRARSVFQIVPAHKYVASDRVVCYGDKIRLVSHEAYAPQPVALASRLKNPTTFSLPSHLQEVYATAAQPFPHASVWTIEHFDPLLRDEAEGHPVPANGRVIIRHCATNACLASTGKSTAPGAPTEVCVHTFFNTHKAEEPQNHWALVMDDEPPQPNP</sequence>
<reference evidence="1 2" key="1">
    <citation type="submission" date="2010-05" db="EMBL/GenBank/DDBJ databases">
        <title>The Genome Sequence of Thecamonas trahens ATCC 50062.</title>
        <authorList>
            <consortium name="The Broad Institute Genome Sequencing Platform"/>
            <person name="Russ C."/>
            <person name="Cuomo C."/>
            <person name="Shea T."/>
            <person name="Young S.K."/>
            <person name="Zeng Q."/>
            <person name="Koehrsen M."/>
            <person name="Haas B."/>
            <person name="Borodovsky M."/>
            <person name="Guigo R."/>
            <person name="Alvarado L."/>
            <person name="Berlin A."/>
            <person name="Bochicchio J."/>
            <person name="Borenstein D."/>
            <person name="Chapman S."/>
            <person name="Chen Z."/>
            <person name="Freedman E."/>
            <person name="Gellesch M."/>
            <person name="Goldberg J."/>
            <person name="Griggs A."/>
            <person name="Gujja S."/>
            <person name="Heilman E."/>
            <person name="Heiman D."/>
            <person name="Hepburn T."/>
            <person name="Howarth C."/>
            <person name="Jen D."/>
            <person name="Larson L."/>
            <person name="Mehta T."/>
            <person name="Park D."/>
            <person name="Pearson M."/>
            <person name="Roberts A."/>
            <person name="Saif S."/>
            <person name="Shenoy N."/>
            <person name="Sisk P."/>
            <person name="Stolte C."/>
            <person name="Sykes S."/>
            <person name="Thomson T."/>
            <person name="Walk T."/>
            <person name="White J."/>
            <person name="Yandava C."/>
            <person name="Burger G."/>
            <person name="Gray M.W."/>
            <person name="Holland P.W.H."/>
            <person name="King N."/>
            <person name="Lang F.B.F."/>
            <person name="Roger A.J."/>
            <person name="Ruiz-Trillo I."/>
            <person name="Lander E."/>
            <person name="Nusbaum C."/>
        </authorList>
    </citation>
    <scope>NUCLEOTIDE SEQUENCE [LARGE SCALE GENOMIC DNA]</scope>
    <source>
        <strain evidence="1 2">ATCC 50062</strain>
    </source>
</reference>
<keyword evidence="2" id="KW-1185">Reference proteome</keyword>
<dbReference type="Pfam" id="PF24569">
    <property type="entry name" value="CFAP161"/>
    <property type="match status" value="1"/>
</dbReference>
<dbReference type="GO" id="GO:0060271">
    <property type="term" value="P:cilium assembly"/>
    <property type="evidence" value="ECO:0007669"/>
    <property type="project" value="TreeGrafter"/>
</dbReference>
<evidence type="ECO:0000313" key="1">
    <source>
        <dbReference type="EMBL" id="KNC51349.1"/>
    </source>
</evidence>
<dbReference type="OrthoDB" id="2126411at2759"/>
<name>A0A0L0DG93_THETB</name>
<dbReference type="GO" id="GO:0031514">
    <property type="term" value="C:motile cilium"/>
    <property type="evidence" value="ECO:0007669"/>
    <property type="project" value="TreeGrafter"/>
</dbReference>